<dbReference type="PhylomeDB" id="Q2NIF2"/>
<dbReference type="EMBL" id="CP000062">
    <property type="protein sequence ID" value="ABC65791.1"/>
    <property type="molecule type" value="Genomic_DNA"/>
</dbReference>
<dbReference type="HOGENOM" id="CLU_1648673_0_0_14"/>
<dbReference type="InterPro" id="IPR021348">
    <property type="entry name" value="DUF2963"/>
</dbReference>
<evidence type="ECO:0000259" key="2">
    <source>
        <dbReference type="Pfam" id="PF11178"/>
    </source>
</evidence>
<dbReference type="KEGG" id="ayw:AYWB_pI03"/>
<feature type="transmembrane region" description="Helical" evidence="1">
    <location>
        <begin position="12"/>
        <end position="36"/>
    </location>
</feature>
<reference evidence="3 4" key="1">
    <citation type="journal article" date="2006" name="J. Bacteriol.">
        <title>Living with genome instability: the adaptation of phytoplasmas to diverse environments of their insect and plant hosts.</title>
        <authorList>
            <person name="Bai X."/>
            <person name="Zhang J."/>
            <person name="Ewing A."/>
            <person name="Miller S.A."/>
            <person name="Jancso Radek A."/>
            <person name="Shevchenko D.V."/>
            <person name="Tsukerman K."/>
            <person name="Walunas T."/>
            <person name="Lapidus A."/>
            <person name="Campbell J.W."/>
            <person name="Hogenhout S.A."/>
        </authorList>
    </citation>
    <scope>NUCLEOTIDE SEQUENCE [LARGE SCALE GENOMIC DNA]</scope>
    <source>
        <strain evidence="3 4">AYWB</strain>
    </source>
</reference>
<keyword evidence="3" id="KW-0614">Plasmid</keyword>
<keyword evidence="4" id="KW-1185">Reference proteome</keyword>
<gene>
    <name evidence="3" type="ordered locus">AYWB_pI03</name>
</gene>
<dbReference type="RefSeq" id="WP_011412952.1">
    <property type="nucleotide sequence ID" value="NC_007717.1"/>
</dbReference>
<evidence type="ECO:0000313" key="3">
    <source>
        <dbReference type="EMBL" id="ABC65791.1"/>
    </source>
</evidence>
<sequence length="161" mass="18777">MKNNNHKNPKNKIFIIWGLFISGVILVFLILLLLAINKPQPKTDTQNPQHLNSKINNQQEQQTYNAIIKKIEKEVDKLTQQQEQTPSLKYPPTINYYGGNEKKIHDIEEYDQDTGKKIKETYYDFNGIVGYIAKYSKDTGDIIQKTFYNPDGTEKKVKHFN</sequence>
<name>Q2NIF2_AYWBP</name>
<dbReference type="Proteomes" id="UP000001934">
    <property type="component" value="Plasmid pAYWB-I"/>
</dbReference>
<keyword evidence="1" id="KW-0812">Transmembrane</keyword>
<evidence type="ECO:0000313" key="4">
    <source>
        <dbReference type="Proteomes" id="UP000001934"/>
    </source>
</evidence>
<protein>
    <recommendedName>
        <fullName evidence="2">DUF2963 domain-containing protein</fullName>
    </recommendedName>
</protein>
<evidence type="ECO:0000256" key="1">
    <source>
        <dbReference type="SAM" id="Phobius"/>
    </source>
</evidence>
<proteinExistence type="predicted"/>
<organism evidence="3 4">
    <name type="scientific">Aster yellows witches'-broom phytoplasma (strain AYWB)</name>
    <dbReference type="NCBI Taxonomy" id="322098"/>
    <lineage>
        <taxon>Bacteria</taxon>
        <taxon>Bacillati</taxon>
        <taxon>Mycoplasmatota</taxon>
        <taxon>Mollicutes</taxon>
        <taxon>Acholeplasmatales</taxon>
        <taxon>Acholeplasmataceae</taxon>
        <taxon>Candidatus Phytoplasma</taxon>
        <taxon>16SrI (Aster yellows group)</taxon>
    </lineage>
</organism>
<dbReference type="OrthoDB" id="386004at2"/>
<feature type="domain" description="DUF2963" evidence="2">
    <location>
        <begin position="99"/>
        <end position="127"/>
    </location>
</feature>
<accession>Q2NIF2</accession>
<dbReference type="Pfam" id="PF11178">
    <property type="entry name" value="DUF2963"/>
    <property type="match status" value="1"/>
</dbReference>
<geneLocation type="plasmid" evidence="3 4">
    <name>pAYWB-I</name>
</geneLocation>
<keyword evidence="1" id="KW-0472">Membrane</keyword>
<dbReference type="AlphaFoldDB" id="Q2NIF2"/>
<keyword evidence="1" id="KW-1133">Transmembrane helix</keyword>